<dbReference type="EMBL" id="OBML01000012">
    <property type="protein sequence ID" value="SOC22929.1"/>
    <property type="molecule type" value="Genomic_DNA"/>
</dbReference>
<feature type="chain" id="PRO_5012108872" description="Copper(I)-binding protein" evidence="2">
    <location>
        <begin position="23"/>
        <end position="173"/>
    </location>
</feature>
<gene>
    <name evidence="3" type="ORF">SAMN05421512_112188</name>
</gene>
<dbReference type="RefSeq" id="WP_097176196.1">
    <property type="nucleotide sequence ID" value="NZ_OBML01000012.1"/>
</dbReference>
<dbReference type="Proteomes" id="UP000219331">
    <property type="component" value="Unassembled WGS sequence"/>
</dbReference>
<dbReference type="SUPFAM" id="SSF110087">
    <property type="entry name" value="DR1885-like metal-binding protein"/>
    <property type="match status" value="1"/>
</dbReference>
<accession>A0A285TKD7</accession>
<evidence type="ECO:0000313" key="3">
    <source>
        <dbReference type="EMBL" id="SOC22929.1"/>
    </source>
</evidence>
<dbReference type="Pfam" id="PF04314">
    <property type="entry name" value="PCuAC"/>
    <property type="match status" value="1"/>
</dbReference>
<name>A0A285TKD7_9HYPH</name>
<dbReference type="AlphaFoldDB" id="A0A285TKD7"/>
<feature type="region of interest" description="Disordered" evidence="1">
    <location>
        <begin position="149"/>
        <end position="173"/>
    </location>
</feature>
<protein>
    <recommendedName>
        <fullName evidence="5">Copper(I)-binding protein</fullName>
    </recommendedName>
</protein>
<evidence type="ECO:0008006" key="5">
    <source>
        <dbReference type="Google" id="ProtNLM"/>
    </source>
</evidence>
<dbReference type="InterPro" id="IPR058248">
    <property type="entry name" value="Lxx211020-like"/>
</dbReference>
<dbReference type="PANTHER" id="PTHR36302">
    <property type="entry name" value="BLR7088 PROTEIN"/>
    <property type="match status" value="1"/>
</dbReference>
<dbReference type="InterPro" id="IPR007410">
    <property type="entry name" value="LpqE-like"/>
</dbReference>
<organism evidence="3 4">
    <name type="scientific">Stappia indica</name>
    <dbReference type="NCBI Taxonomy" id="538381"/>
    <lineage>
        <taxon>Bacteria</taxon>
        <taxon>Pseudomonadati</taxon>
        <taxon>Pseudomonadota</taxon>
        <taxon>Alphaproteobacteria</taxon>
        <taxon>Hyphomicrobiales</taxon>
        <taxon>Stappiaceae</taxon>
        <taxon>Stappia</taxon>
    </lineage>
</organism>
<dbReference type="PANTHER" id="PTHR36302:SF1">
    <property type="entry name" value="COPPER CHAPERONE PCU(A)C"/>
    <property type="match status" value="1"/>
</dbReference>
<sequence length="173" mass="17987">MRILQFVFAAALTLVAFVGAQAHSYRVGEIQIGHPWTRATPPAAKVAGAFMSFTNEGGAADRLVGGSSPIAEKVEIHTMEMTGGVMKMRPLADGLEVAAGAKVELAPGGIHIMLIGLKQPIAEGDKVPLTLTFEKGGDIEVELAADKMGAGGKAQDHGSHGHGESKKTDHSTH</sequence>
<feature type="signal peptide" evidence="2">
    <location>
        <begin position="1"/>
        <end position="22"/>
    </location>
</feature>
<keyword evidence="4" id="KW-1185">Reference proteome</keyword>
<proteinExistence type="predicted"/>
<dbReference type="STRING" id="538381.GCA_001696535_00740"/>
<evidence type="ECO:0000256" key="1">
    <source>
        <dbReference type="SAM" id="MobiDB-lite"/>
    </source>
</evidence>
<dbReference type="OrthoDB" id="9796962at2"/>
<keyword evidence="2" id="KW-0732">Signal</keyword>
<evidence type="ECO:0000256" key="2">
    <source>
        <dbReference type="SAM" id="SignalP"/>
    </source>
</evidence>
<reference evidence="3 4" key="1">
    <citation type="submission" date="2017-08" db="EMBL/GenBank/DDBJ databases">
        <authorList>
            <person name="de Groot N.N."/>
        </authorList>
    </citation>
    <scope>NUCLEOTIDE SEQUENCE [LARGE SCALE GENOMIC DNA]</scope>
    <source>
        <strain evidence="3 4">USBA 352</strain>
    </source>
</reference>
<dbReference type="InterPro" id="IPR036182">
    <property type="entry name" value="PCuAC_sf"/>
</dbReference>
<evidence type="ECO:0000313" key="4">
    <source>
        <dbReference type="Proteomes" id="UP000219331"/>
    </source>
</evidence>
<dbReference type="Gene3D" id="2.60.40.1890">
    <property type="entry name" value="PCu(A)C copper chaperone"/>
    <property type="match status" value="1"/>
</dbReference>
<feature type="compositionally biased region" description="Basic and acidic residues" evidence="1">
    <location>
        <begin position="154"/>
        <end position="173"/>
    </location>
</feature>